<dbReference type="InterPro" id="IPR046342">
    <property type="entry name" value="CBS_dom_sf"/>
</dbReference>
<dbReference type="PROSITE" id="PS51371">
    <property type="entry name" value="CBS"/>
    <property type="match status" value="2"/>
</dbReference>
<evidence type="ECO:0000259" key="14">
    <source>
        <dbReference type="PROSITE" id="PS51371"/>
    </source>
</evidence>
<dbReference type="Proteomes" id="UP000243679">
    <property type="component" value="Chromosome"/>
</dbReference>
<feature type="transmembrane region" description="Helical" evidence="13">
    <location>
        <begin position="62"/>
        <end position="81"/>
    </location>
</feature>
<organism evidence="16 17">
    <name type="scientific">Candidatus Nitrosoglobus terrae</name>
    <dbReference type="NCBI Taxonomy" id="1630141"/>
    <lineage>
        <taxon>Bacteria</taxon>
        <taxon>Pseudomonadati</taxon>
        <taxon>Pseudomonadota</taxon>
        <taxon>Gammaproteobacteria</taxon>
        <taxon>Chromatiales</taxon>
        <taxon>Chromatiaceae</taxon>
        <taxon>Candidatus Nitrosoglobus</taxon>
    </lineage>
</organism>
<evidence type="ECO:0000256" key="11">
    <source>
        <dbReference type="PROSITE-ProRule" id="PRU00703"/>
    </source>
</evidence>
<dbReference type="InterPro" id="IPR016169">
    <property type="entry name" value="FAD-bd_PCMH_sub2"/>
</dbReference>
<dbReference type="SMART" id="SM01091">
    <property type="entry name" value="CorC_HlyC"/>
    <property type="match status" value="1"/>
</dbReference>
<dbReference type="OrthoDB" id="9797674at2"/>
<evidence type="ECO:0000256" key="12">
    <source>
        <dbReference type="PROSITE-ProRule" id="PRU01193"/>
    </source>
</evidence>
<dbReference type="Pfam" id="PF00571">
    <property type="entry name" value="CBS"/>
    <property type="match status" value="2"/>
</dbReference>
<feature type="transmembrane region" description="Helical" evidence="13">
    <location>
        <begin position="6"/>
        <end position="30"/>
    </location>
</feature>
<evidence type="ECO:0000256" key="7">
    <source>
        <dbReference type="ARBA" id="ARBA00023122"/>
    </source>
</evidence>
<dbReference type="AlphaFoldDB" id="A0A1Q2SPJ2"/>
<keyword evidence="5" id="KW-0677">Repeat</keyword>
<evidence type="ECO:0000256" key="2">
    <source>
        <dbReference type="ARBA" id="ARBA00006337"/>
    </source>
</evidence>
<dbReference type="CDD" id="cd04590">
    <property type="entry name" value="CBS_pair_CorC_HlyC_assoc"/>
    <property type="match status" value="1"/>
</dbReference>
<keyword evidence="6 12" id="KW-1133">Transmembrane helix</keyword>
<feature type="domain" description="CNNM transmembrane" evidence="15">
    <location>
        <begin position="1"/>
        <end position="206"/>
    </location>
</feature>
<gene>
    <name evidence="16" type="ORF">TAO_1661</name>
</gene>
<evidence type="ECO:0000256" key="1">
    <source>
        <dbReference type="ARBA" id="ARBA00004651"/>
    </source>
</evidence>
<name>A0A1Q2SPJ2_9GAMM</name>
<dbReference type="Gene3D" id="3.30.465.10">
    <property type="match status" value="1"/>
</dbReference>
<comment type="similarity">
    <text evidence="2">Belongs to the UPF0053 family.</text>
</comment>
<dbReference type="GO" id="GO:0050660">
    <property type="term" value="F:flavin adenine dinucleotide binding"/>
    <property type="evidence" value="ECO:0007669"/>
    <property type="project" value="InterPro"/>
</dbReference>
<keyword evidence="3" id="KW-1003">Cell membrane</keyword>
<dbReference type="RefSeq" id="WP_096527511.1">
    <property type="nucleotide sequence ID" value="NZ_AP014836.1"/>
</dbReference>
<evidence type="ECO:0000256" key="5">
    <source>
        <dbReference type="ARBA" id="ARBA00022737"/>
    </source>
</evidence>
<dbReference type="InterPro" id="IPR000644">
    <property type="entry name" value="CBS_dom"/>
</dbReference>
<dbReference type="PANTHER" id="PTHR43099:SF5">
    <property type="entry name" value="HLYC_CORC FAMILY TRANSPORTER"/>
    <property type="match status" value="1"/>
</dbReference>
<evidence type="ECO:0000256" key="13">
    <source>
        <dbReference type="SAM" id="Phobius"/>
    </source>
</evidence>
<evidence type="ECO:0000256" key="8">
    <source>
        <dbReference type="ARBA" id="ARBA00023136"/>
    </source>
</evidence>
<sequence>MEWLIPTIIMALLVILNGVFVAAEFAIIIVPRASIERGVIAGKSSASLVQAILRDPVRQDRYIATAQLGITLASLGLGMYGEHTLAQGLFGWLDGLGTSRWIATHTLASLLAITILTYFHIVLGEMVPKSLALTHIESTALWVIRLMLWVEWIFYPLITTLNKIGSAILQFIGIKRQLSSSHYYTAEELQFIVEESEEKGVLNSEAGQMLRELLEFRERTAEEVMTPRVHVTGIPIGATPEKLTTIINQAHYTRYPVFDSTLDQIVGFIHIKDVLRLLAANCYVRQEDTRPLSFVPETATVDSVLAAMRRAHTHIVVIIDEYGGTAGIVTIEDLCEEIVGSIEEEINDPLTPFIDDQGGIHVPGVWRLDEVSEKLGLNTKLSHEEVDTLGGLVLHLLNHEPTVGDTITYKGIHIKVAALEGHGIQWCVLTPELSEKSLE</sequence>
<dbReference type="EMBL" id="AP014836">
    <property type="protein sequence ID" value="BAW81031.1"/>
    <property type="molecule type" value="Genomic_DNA"/>
</dbReference>
<dbReference type="PANTHER" id="PTHR43099">
    <property type="entry name" value="UPF0053 PROTEIN YRKA"/>
    <property type="match status" value="1"/>
</dbReference>
<dbReference type="PROSITE" id="PS51846">
    <property type="entry name" value="CNNM"/>
    <property type="match status" value="1"/>
</dbReference>
<comment type="function">
    <text evidence="9">Plays a role in the transport of magnesium and cobalt ions.</text>
</comment>
<dbReference type="FunFam" id="3.10.580.10:FF:000002">
    <property type="entry name" value="Magnesium/cobalt efflux protein CorC"/>
    <property type="match status" value="1"/>
</dbReference>
<evidence type="ECO:0000256" key="3">
    <source>
        <dbReference type="ARBA" id="ARBA00022475"/>
    </source>
</evidence>
<reference evidence="16 17" key="1">
    <citation type="journal article" date="2017" name="ISME J.">
        <title>An acid-tolerant ammonia-oxidizing ?-proteobacterium from soil.</title>
        <authorList>
            <person name="Hayatsu M."/>
            <person name="Tago K."/>
            <person name="Uchiyama I."/>
            <person name="Toyoda A."/>
            <person name="Wang Y."/>
            <person name="Shimomura Y."/>
            <person name="Okubo T."/>
            <person name="Kurisu F."/>
            <person name="Hirono Y."/>
            <person name="Nonaka K."/>
            <person name="Akiyama H."/>
            <person name="Itoh T."/>
            <person name="Takami H."/>
        </authorList>
    </citation>
    <scope>NUCLEOTIDE SEQUENCE [LARGE SCALE GENOMIC DNA]</scope>
    <source>
        <strain evidence="16 17">TAO100</strain>
    </source>
</reference>
<evidence type="ECO:0000256" key="9">
    <source>
        <dbReference type="ARBA" id="ARBA00037273"/>
    </source>
</evidence>
<accession>A0A1Q2SPJ2</accession>
<dbReference type="Pfam" id="PF03471">
    <property type="entry name" value="CorC_HlyC"/>
    <property type="match status" value="1"/>
</dbReference>
<keyword evidence="8 12" id="KW-0472">Membrane</keyword>
<evidence type="ECO:0000313" key="17">
    <source>
        <dbReference type="Proteomes" id="UP000243679"/>
    </source>
</evidence>
<dbReference type="InterPro" id="IPR005170">
    <property type="entry name" value="Transptr-assoc_dom"/>
</dbReference>
<dbReference type="SUPFAM" id="SSF54631">
    <property type="entry name" value="CBS-domain pair"/>
    <property type="match status" value="1"/>
</dbReference>
<comment type="subcellular location">
    <subcellularLocation>
        <location evidence="1">Cell membrane</location>
        <topology evidence="1">Multi-pass membrane protein</topology>
    </subcellularLocation>
</comment>
<dbReference type="SUPFAM" id="SSF56176">
    <property type="entry name" value="FAD-binding/transporter-associated domain-like"/>
    <property type="match status" value="1"/>
</dbReference>
<dbReference type="GO" id="GO:0005886">
    <property type="term" value="C:plasma membrane"/>
    <property type="evidence" value="ECO:0007669"/>
    <property type="project" value="UniProtKB-SubCell"/>
</dbReference>
<evidence type="ECO:0000313" key="16">
    <source>
        <dbReference type="EMBL" id="BAW81031.1"/>
    </source>
</evidence>
<proteinExistence type="inferred from homology"/>
<feature type="transmembrane region" description="Helical" evidence="13">
    <location>
        <begin position="101"/>
        <end position="119"/>
    </location>
</feature>
<dbReference type="Gene3D" id="3.10.580.10">
    <property type="entry name" value="CBS-domain"/>
    <property type="match status" value="1"/>
</dbReference>
<keyword evidence="7 11" id="KW-0129">CBS domain</keyword>
<dbReference type="InterPro" id="IPR002550">
    <property type="entry name" value="CNNM"/>
</dbReference>
<dbReference type="InterPro" id="IPR051676">
    <property type="entry name" value="UPF0053_domain"/>
</dbReference>
<evidence type="ECO:0000256" key="6">
    <source>
        <dbReference type="ARBA" id="ARBA00022989"/>
    </source>
</evidence>
<keyword evidence="4 12" id="KW-0812">Transmembrane</keyword>
<evidence type="ECO:0000256" key="4">
    <source>
        <dbReference type="ARBA" id="ARBA00022692"/>
    </source>
</evidence>
<keyword evidence="17" id="KW-1185">Reference proteome</keyword>
<dbReference type="KEGG" id="ntt:TAO_1661"/>
<evidence type="ECO:0000259" key="15">
    <source>
        <dbReference type="PROSITE" id="PS51846"/>
    </source>
</evidence>
<dbReference type="InterPro" id="IPR044751">
    <property type="entry name" value="Ion_transp-like_CBS"/>
</dbReference>
<feature type="domain" description="CBS" evidence="14">
    <location>
        <begin position="288"/>
        <end position="344"/>
    </location>
</feature>
<protein>
    <recommendedName>
        <fullName evidence="10">Magnesium and cobalt efflux protein CorC</fullName>
    </recommendedName>
</protein>
<dbReference type="InterPro" id="IPR036318">
    <property type="entry name" value="FAD-bd_PCMH-like_sf"/>
</dbReference>
<dbReference type="Pfam" id="PF01595">
    <property type="entry name" value="CNNM"/>
    <property type="match status" value="1"/>
</dbReference>
<evidence type="ECO:0000256" key="10">
    <source>
        <dbReference type="ARBA" id="ARBA00040729"/>
    </source>
</evidence>
<feature type="domain" description="CBS" evidence="14">
    <location>
        <begin position="225"/>
        <end position="287"/>
    </location>
</feature>